<dbReference type="RefSeq" id="WP_184925395.1">
    <property type="nucleotide sequence ID" value="NZ_BMSQ01000006.1"/>
</dbReference>
<name>A0A7W8EUA7_STRST</name>
<comment type="caution">
    <text evidence="2">The sequence shown here is derived from an EMBL/GenBank/DDBJ whole genome shotgun (WGS) entry which is preliminary data.</text>
</comment>
<feature type="region of interest" description="Disordered" evidence="1">
    <location>
        <begin position="48"/>
        <end position="108"/>
    </location>
</feature>
<reference evidence="2 3" key="1">
    <citation type="submission" date="2020-08" db="EMBL/GenBank/DDBJ databases">
        <title>Genomic Encyclopedia of Type Strains, Phase III (KMG-III): the genomes of soil and plant-associated and newly described type strains.</title>
        <authorList>
            <person name="Whitman W."/>
        </authorList>
    </citation>
    <scope>NUCLEOTIDE SEQUENCE [LARGE SCALE GENOMIC DNA]</scope>
    <source>
        <strain evidence="2 3">CECT 3146</strain>
    </source>
</reference>
<sequence length="108" mass="11622">MSTPPLLAARPQNFDFTNLDASRHAAHTVQATPANVRATNHTFRAKLREERLPVRESHRGPHTRLRETATTPTGSTAHGSAAHGSTTLGATASGPAQRHRGHAARHEI</sequence>
<evidence type="ECO:0000256" key="1">
    <source>
        <dbReference type="SAM" id="MobiDB-lite"/>
    </source>
</evidence>
<proteinExistence type="predicted"/>
<protein>
    <submittedName>
        <fullName evidence="2">Uncharacterized protein</fullName>
    </submittedName>
</protein>
<keyword evidence="3" id="KW-1185">Reference proteome</keyword>
<evidence type="ECO:0000313" key="3">
    <source>
        <dbReference type="Proteomes" id="UP000549009"/>
    </source>
</evidence>
<feature type="compositionally biased region" description="Basic and acidic residues" evidence="1">
    <location>
        <begin position="48"/>
        <end position="67"/>
    </location>
</feature>
<organism evidence="2 3">
    <name type="scientific">Streptomyces spectabilis</name>
    <dbReference type="NCBI Taxonomy" id="68270"/>
    <lineage>
        <taxon>Bacteria</taxon>
        <taxon>Bacillati</taxon>
        <taxon>Actinomycetota</taxon>
        <taxon>Actinomycetes</taxon>
        <taxon>Kitasatosporales</taxon>
        <taxon>Streptomycetaceae</taxon>
        <taxon>Streptomyces</taxon>
    </lineage>
</organism>
<accession>A0A7W8EUA7</accession>
<gene>
    <name evidence="2" type="ORF">FHS40_004752</name>
</gene>
<feature type="compositionally biased region" description="Basic residues" evidence="1">
    <location>
        <begin position="97"/>
        <end position="108"/>
    </location>
</feature>
<evidence type="ECO:0000313" key="2">
    <source>
        <dbReference type="EMBL" id="MBB5105657.1"/>
    </source>
</evidence>
<feature type="compositionally biased region" description="Polar residues" evidence="1">
    <location>
        <begin position="68"/>
        <end position="90"/>
    </location>
</feature>
<dbReference type="Proteomes" id="UP000549009">
    <property type="component" value="Unassembled WGS sequence"/>
</dbReference>
<dbReference type="EMBL" id="JACHJD010000007">
    <property type="protein sequence ID" value="MBB5105657.1"/>
    <property type="molecule type" value="Genomic_DNA"/>
</dbReference>
<dbReference type="AlphaFoldDB" id="A0A7W8EUA7"/>